<dbReference type="CDD" id="cd06334">
    <property type="entry name" value="PBP1_ABC_ligand_binding-like"/>
    <property type="match status" value="1"/>
</dbReference>
<dbReference type="OrthoDB" id="8184122at2"/>
<dbReference type="PANTHER" id="PTHR47235">
    <property type="entry name" value="BLR6548 PROTEIN"/>
    <property type="match status" value="1"/>
</dbReference>
<accession>A0A084U807</accession>
<dbReference type="EMBL" id="JMQM01000001">
    <property type="protein sequence ID" value="KFB09093.1"/>
    <property type="molecule type" value="Genomic_DNA"/>
</dbReference>
<dbReference type="Pfam" id="PF13458">
    <property type="entry name" value="Peripla_BP_6"/>
    <property type="match status" value="1"/>
</dbReference>
<evidence type="ECO:0000313" key="5">
    <source>
        <dbReference type="EMBL" id="KFB09093.1"/>
    </source>
</evidence>
<keyword evidence="2 3" id="KW-0732">Signal</keyword>
<dbReference type="Gene3D" id="3.40.50.2300">
    <property type="match status" value="2"/>
</dbReference>
<keyword evidence="6" id="KW-1185">Reference proteome</keyword>
<evidence type="ECO:0000259" key="4">
    <source>
        <dbReference type="Pfam" id="PF13458"/>
    </source>
</evidence>
<dbReference type="InterPro" id="IPR028081">
    <property type="entry name" value="Leu-bd"/>
</dbReference>
<feature type="signal peptide" evidence="3">
    <location>
        <begin position="1"/>
        <end position="26"/>
    </location>
</feature>
<dbReference type="STRING" id="472175.EL18_00107"/>
<dbReference type="AlphaFoldDB" id="A0A084U807"/>
<reference evidence="5 6" key="1">
    <citation type="submission" date="2014-05" db="EMBL/GenBank/DDBJ databases">
        <title>Draft Genome Sequence of Nitratireductor basaltis Strain UMTGB225, A Marine Bacterium Isolated from Green Barrel Tunicate.</title>
        <authorList>
            <person name="Gan H.Y."/>
        </authorList>
    </citation>
    <scope>NUCLEOTIDE SEQUENCE [LARGE SCALE GENOMIC DNA]</scope>
    <source>
        <strain evidence="5 6">UMTGB225</strain>
    </source>
</reference>
<gene>
    <name evidence="5" type="ORF">EL18_00107</name>
</gene>
<sequence length="439" mass="48472">MKHWIRKAAVSTALVATVMLTGPASAQGDGIYVPNLSYRTGPFASTGTPLMNGQRDYITMLNERDGGLNGTKLVYDECETGYNTEKGVECYEKTKANAVVTQPWSTGITLQVLPKSNVDNIPILAPGYGFSAMADGKVFQWAYNPPSSYWDGAYMILQDISGGDLTTLNGKKIAFLHLDHPFGKEPLPLLEKLSAEHGFELVPIPVGLTEMQNQSAQWLQIRRERPDNVIMWGWGAMNAGAMTEAAKTKYPMDQFYGVWWSGHDGDLKLIGEQGKGYRSISWSVPNSESSLMQDIKKHVIDAGKSQINQGEGEFDSVFYQRGVMISLMLVEGIRAAQEEFDTQNPDAEQVRWGLENITLDEARLAELGAEGMLVPFSTSCADHTGHGGGWILEWDGSKFVKASDLLKADRDVIRPLEEEKAKEYAEANAPWPVNEECSM</sequence>
<feature type="chain" id="PRO_5001783137" evidence="3">
    <location>
        <begin position="27"/>
        <end position="439"/>
    </location>
</feature>
<protein>
    <submittedName>
        <fullName evidence="5">Branched-chain amino acid ABC transporter periplasmic branched-chain amino acid binding protein</fullName>
    </submittedName>
</protein>
<evidence type="ECO:0000256" key="3">
    <source>
        <dbReference type="SAM" id="SignalP"/>
    </source>
</evidence>
<evidence type="ECO:0000313" key="6">
    <source>
        <dbReference type="Proteomes" id="UP000053675"/>
    </source>
</evidence>
<organism evidence="5 6">
    <name type="scientific">Nitratireductor basaltis</name>
    <dbReference type="NCBI Taxonomy" id="472175"/>
    <lineage>
        <taxon>Bacteria</taxon>
        <taxon>Pseudomonadati</taxon>
        <taxon>Pseudomonadota</taxon>
        <taxon>Alphaproteobacteria</taxon>
        <taxon>Hyphomicrobiales</taxon>
        <taxon>Phyllobacteriaceae</taxon>
        <taxon>Nitratireductor</taxon>
    </lineage>
</organism>
<dbReference type="InterPro" id="IPR028082">
    <property type="entry name" value="Peripla_BP_I"/>
</dbReference>
<evidence type="ECO:0000256" key="2">
    <source>
        <dbReference type="ARBA" id="ARBA00022729"/>
    </source>
</evidence>
<dbReference type="SUPFAM" id="SSF53822">
    <property type="entry name" value="Periplasmic binding protein-like I"/>
    <property type="match status" value="1"/>
</dbReference>
<dbReference type="RefSeq" id="WP_036478666.1">
    <property type="nucleotide sequence ID" value="NZ_JMQM01000001.1"/>
</dbReference>
<dbReference type="PATRIC" id="fig|472175.3.peg.109"/>
<comment type="caution">
    <text evidence="5">The sequence shown here is derived from an EMBL/GenBank/DDBJ whole genome shotgun (WGS) entry which is preliminary data.</text>
</comment>
<comment type="similarity">
    <text evidence="1">Belongs to the leucine-binding protein family.</text>
</comment>
<feature type="domain" description="Leucine-binding protein" evidence="4">
    <location>
        <begin position="31"/>
        <end position="396"/>
    </location>
</feature>
<dbReference type="Proteomes" id="UP000053675">
    <property type="component" value="Unassembled WGS sequence"/>
</dbReference>
<proteinExistence type="inferred from homology"/>
<dbReference type="PANTHER" id="PTHR47235:SF1">
    <property type="entry name" value="BLR6548 PROTEIN"/>
    <property type="match status" value="1"/>
</dbReference>
<name>A0A084U807_9HYPH</name>
<evidence type="ECO:0000256" key="1">
    <source>
        <dbReference type="ARBA" id="ARBA00010062"/>
    </source>
</evidence>
<dbReference type="eggNOG" id="COG0683">
    <property type="taxonomic scope" value="Bacteria"/>
</dbReference>